<evidence type="ECO:0000313" key="1">
    <source>
        <dbReference type="EMBL" id="QFG13228.1"/>
    </source>
</evidence>
<dbReference type="EMBL" id="MN234216">
    <property type="protein sequence ID" value="QFG13228.1"/>
    <property type="molecule type" value="Genomic_DNA"/>
</dbReference>
<dbReference type="RefSeq" id="YP_010754504.1">
    <property type="nucleotide sequence ID" value="NC_073461.1"/>
</dbReference>
<organism evidence="1 2">
    <name type="scientific">Streptomyces phage Gilgamesh</name>
    <dbReference type="NCBI Taxonomy" id="2599890"/>
    <lineage>
        <taxon>Viruses</taxon>
        <taxon>Duplodnaviria</taxon>
        <taxon>Heunggongvirae</taxon>
        <taxon>Uroviricota</taxon>
        <taxon>Caudoviricetes</taxon>
        <taxon>Gilgameshvirus</taxon>
        <taxon>Gilgameshvirus gilgamesh</taxon>
    </lineage>
</organism>
<dbReference type="Proteomes" id="UP000326486">
    <property type="component" value="Segment"/>
</dbReference>
<gene>
    <name evidence="1" type="primary">36</name>
    <name evidence="1" type="ORF">SEA_GILGAMESH_36</name>
</gene>
<keyword evidence="2" id="KW-1185">Reference proteome</keyword>
<proteinExistence type="predicted"/>
<dbReference type="InterPro" id="IPR045728">
    <property type="entry name" value="DUF6082"/>
</dbReference>
<reference evidence="1 2" key="1">
    <citation type="submission" date="2019-07" db="EMBL/GenBank/DDBJ databases">
        <authorList>
            <person name="Almisry A."/>
            <person name="Mousa M."/>
            <person name="Gordon L.L."/>
            <person name="Lee M."/>
            <person name="Mandava P."/>
            <person name="Moxley J.T."/>
            <person name="Shaffer C.D."/>
            <person name="Weston-Hafer K.A."/>
            <person name="Garlena R.A."/>
            <person name="Russell D.A."/>
            <person name="Pope W.H."/>
            <person name="Jacobs-Sera D."/>
            <person name="Hatfull G.F."/>
        </authorList>
    </citation>
    <scope>NUCLEOTIDE SEQUENCE [LARGE SCALE GENOMIC DNA]</scope>
</reference>
<name>A0A5J6TS87_9CAUD</name>
<dbReference type="KEGG" id="vg:80019098"/>
<accession>A0A5J6TS87</accession>
<dbReference type="Pfam" id="PF19560">
    <property type="entry name" value="DUF6082"/>
    <property type="match status" value="1"/>
</dbReference>
<protein>
    <submittedName>
        <fullName evidence="1">Uncharacterized protein</fullName>
    </submittedName>
</protein>
<sequence>MKLQNAAALAIVAVGAASLVQRERHQQQQNQVAVTQNQLEWLRHLTTHPDFAQLWKPEDLTVDEYIKLMHVNGLLCALSLRHRLGVLRGRPLRHCANWVMKHEYGRKYWERFGSYRVEEADVDGTAIAFNDAMSAAYDHERPCTTS</sequence>
<dbReference type="GeneID" id="80019098"/>
<evidence type="ECO:0000313" key="2">
    <source>
        <dbReference type="Proteomes" id="UP000326486"/>
    </source>
</evidence>